<dbReference type="RefSeq" id="WP_306878016.1">
    <property type="nucleotide sequence ID" value="NZ_JAUSSW010000004.1"/>
</dbReference>
<proteinExistence type="predicted"/>
<organism evidence="1 2">
    <name type="scientific">Paenarthrobacter nicotinovorans</name>
    <name type="common">Arthrobacter nicotinovorans</name>
    <dbReference type="NCBI Taxonomy" id="29320"/>
    <lineage>
        <taxon>Bacteria</taxon>
        <taxon>Bacillati</taxon>
        <taxon>Actinomycetota</taxon>
        <taxon>Actinomycetes</taxon>
        <taxon>Micrococcales</taxon>
        <taxon>Micrococcaceae</taxon>
        <taxon>Paenarthrobacter</taxon>
    </lineage>
</organism>
<sequence>MAVDKPTIHLSLSALEAEVSKPEAFVLALSGGKRVTFPDLYDMPADEASEFFKDLEETNQNDFDFLQKWLTPKDFEAYKAEKIPLRVHAALIQRVMDYYEQTVGKPGEGRASASS</sequence>
<comment type="caution">
    <text evidence="1">The sequence shown here is derived from an EMBL/GenBank/DDBJ whole genome shotgun (WGS) entry which is preliminary data.</text>
</comment>
<reference evidence="1 2" key="1">
    <citation type="submission" date="2023-07" db="EMBL/GenBank/DDBJ databases">
        <title>Sorghum-associated microbial communities from plants grown in Nebraska, USA.</title>
        <authorList>
            <person name="Schachtman D."/>
        </authorList>
    </citation>
    <scope>NUCLEOTIDE SEQUENCE [LARGE SCALE GENOMIC DNA]</scope>
    <source>
        <strain evidence="1 2">CC523</strain>
    </source>
</reference>
<name>A0ABT9TL17_PAENI</name>
<protein>
    <submittedName>
        <fullName evidence="1">Uncharacterized protein</fullName>
    </submittedName>
</protein>
<dbReference type="EMBL" id="JAUSSW010000004">
    <property type="protein sequence ID" value="MDQ0102355.1"/>
    <property type="molecule type" value="Genomic_DNA"/>
</dbReference>
<evidence type="ECO:0000313" key="1">
    <source>
        <dbReference type="EMBL" id="MDQ0102355.1"/>
    </source>
</evidence>
<dbReference type="Proteomes" id="UP001244563">
    <property type="component" value="Unassembled WGS sequence"/>
</dbReference>
<accession>A0ABT9TL17</accession>
<evidence type="ECO:0000313" key="2">
    <source>
        <dbReference type="Proteomes" id="UP001244563"/>
    </source>
</evidence>
<keyword evidence="2" id="KW-1185">Reference proteome</keyword>
<gene>
    <name evidence="1" type="ORF">J2T10_002001</name>
</gene>